<dbReference type="GO" id="GO:0050185">
    <property type="term" value="F:phosphatidylinositol deacylase activity"/>
    <property type="evidence" value="ECO:0007669"/>
    <property type="project" value="TreeGrafter"/>
</dbReference>
<evidence type="ECO:0000256" key="4">
    <source>
        <dbReference type="ARBA" id="ARBA00022692"/>
    </source>
</evidence>
<feature type="domain" description="GPI inositol-deacylase transmembrane" evidence="13">
    <location>
        <begin position="689"/>
        <end position="1004"/>
    </location>
</feature>
<accession>A0A7H9HPU8</accession>
<dbReference type="InterPro" id="IPR012908">
    <property type="entry name" value="PGAP1-ab_dom-like"/>
</dbReference>
<evidence type="ECO:0000256" key="8">
    <source>
        <dbReference type="ARBA" id="ARBA00022989"/>
    </source>
</evidence>
<dbReference type="SUPFAM" id="SSF53474">
    <property type="entry name" value="alpha/beta-Hydrolases"/>
    <property type="match status" value="1"/>
</dbReference>
<evidence type="ECO:0000256" key="10">
    <source>
        <dbReference type="RuleBase" id="RU365011"/>
    </source>
</evidence>
<reference evidence="14 15" key="1">
    <citation type="submission" date="2020-06" db="EMBL/GenBank/DDBJ databases">
        <title>The yeast mating-type switching endonuclease HO is a domesticated member of an unorthodox homing genetic element family.</title>
        <authorList>
            <person name="Coughlan A.Y."/>
            <person name="Lombardi L."/>
            <person name="Braun-Galleani S."/>
            <person name="Martos A.R."/>
            <person name="Galeote V."/>
            <person name="Bigey F."/>
            <person name="Dequin S."/>
            <person name="Byrne K.P."/>
            <person name="Wolfe K.H."/>
        </authorList>
    </citation>
    <scope>NUCLEOTIDE SEQUENCE [LARGE SCALE GENOMIC DNA]</scope>
    <source>
        <strain evidence="14 15">CBS2947</strain>
    </source>
</reference>
<dbReference type="PANTHER" id="PTHR15495:SF7">
    <property type="entry name" value="GPI INOSITOL-DEACYLASE"/>
    <property type="match status" value="1"/>
</dbReference>
<proteinExistence type="inferred from homology"/>
<evidence type="ECO:0000256" key="11">
    <source>
        <dbReference type="SAM" id="MobiDB-lite"/>
    </source>
</evidence>
<feature type="transmembrane region" description="Helical" evidence="10">
    <location>
        <begin position="936"/>
        <end position="955"/>
    </location>
</feature>
<dbReference type="Gene3D" id="3.40.50.1820">
    <property type="entry name" value="alpha/beta hydrolase"/>
    <property type="match status" value="1"/>
</dbReference>
<dbReference type="GO" id="GO:0015031">
    <property type="term" value="P:protein transport"/>
    <property type="evidence" value="ECO:0007669"/>
    <property type="project" value="UniProtKB-KW"/>
</dbReference>
<comment type="subcellular location">
    <subcellularLocation>
        <location evidence="1">Endoplasmic reticulum membrane</location>
        <topology evidence="1">Multi-pass membrane protein</topology>
    </subcellularLocation>
</comment>
<dbReference type="Pfam" id="PF25141">
    <property type="entry name" value="PGAP1_2nd"/>
    <property type="match status" value="1"/>
</dbReference>
<evidence type="ECO:0000313" key="15">
    <source>
        <dbReference type="Proteomes" id="UP000510647"/>
    </source>
</evidence>
<keyword evidence="4 10" id="KW-0812">Transmembrane</keyword>
<dbReference type="GO" id="GO:0005789">
    <property type="term" value="C:endoplasmic reticulum membrane"/>
    <property type="evidence" value="ECO:0007669"/>
    <property type="project" value="UniProtKB-SubCell"/>
</dbReference>
<evidence type="ECO:0000256" key="9">
    <source>
        <dbReference type="ARBA" id="ARBA00023136"/>
    </source>
</evidence>
<evidence type="ECO:0000259" key="12">
    <source>
        <dbReference type="Pfam" id="PF07819"/>
    </source>
</evidence>
<feature type="transmembrane region" description="Helical" evidence="10">
    <location>
        <begin position="898"/>
        <end position="924"/>
    </location>
</feature>
<protein>
    <recommendedName>
        <fullName evidence="10">GPI inositol-deacylase</fullName>
        <ecNumber evidence="10">3.1.-.-</ecNumber>
    </recommendedName>
</protein>
<feature type="domain" description="GPI inositol-deacylase PGAP1-like alpha/beta" evidence="12">
    <location>
        <begin position="133"/>
        <end position="368"/>
    </location>
</feature>
<keyword evidence="15" id="KW-1185">Reference proteome</keyword>
<keyword evidence="7 10" id="KW-0653">Protein transport</keyword>
<feature type="compositionally biased region" description="Basic and acidic residues" evidence="11">
    <location>
        <begin position="30"/>
        <end position="39"/>
    </location>
</feature>
<dbReference type="Pfam" id="PF25140">
    <property type="entry name" value="PGAP1_TMD"/>
    <property type="match status" value="1"/>
</dbReference>
<comment type="function">
    <text evidence="10">Involved in inositol deacylation of GPI-anchored proteins which plays important roles in the quality control and ER-associated degradation of GPI-anchored proteins.</text>
</comment>
<evidence type="ECO:0000256" key="5">
    <source>
        <dbReference type="ARBA" id="ARBA00022801"/>
    </source>
</evidence>
<evidence type="ECO:0000256" key="1">
    <source>
        <dbReference type="ARBA" id="ARBA00004477"/>
    </source>
</evidence>
<dbReference type="GO" id="GO:0006505">
    <property type="term" value="P:GPI anchor metabolic process"/>
    <property type="evidence" value="ECO:0007669"/>
    <property type="project" value="TreeGrafter"/>
</dbReference>
<dbReference type="InterPro" id="IPR039529">
    <property type="entry name" value="PGAP1/BST1"/>
</dbReference>
<dbReference type="InterPro" id="IPR056824">
    <property type="entry name" value="PGAP1_TMD"/>
</dbReference>
<sequence>MGIRKLFSGVCRKGIACLPRISPDLPSRSESSENDHIKESSNSTIANPDGKQRLRIVSLIGLILAIFTVFVTITDNFNGADSPQCRSIYMYPSYARIDGFDSRFTPLAQKYHLYLYREQGKDKIPLQDGQVSLDGIPVLFIPGNAGSFKQVRSIAAASSNLFFDNPREIDNLHVQNLDFFAADFNEDFTAFHGRTMLDQAEYLNDAIRYILWLYSKADSYPYRIPTSVIVVGHSMGGTVARILPTLQNHVAESVRTILTLSSPHAAAPVTFDGDILKIYERTDNFWRTQMSDKSSFLAQNVSLISITGGILDLMLPADYTAIENTVPLENGFTTYSTGIPGVWTPVDHLAIVWCDQLRTKIAKSLLEIVDNRAYEKVLPLAERMSVFRKTFLSKLEAVNSPYLATANFDQFFEDYSSQTFEEAGILKSSQKLIINQENVEFAPKYSKFLLADEENPHFSVLTSLSNPSVLFCKESSLNMKCVSATPDLFQVPASFTEMKYPAESSIGNEINPFQMLSIGADVLSHYDSVLVETPLEIDGKNDFILAALHSTVNITVNENPLQLAFSGEEILLTEDFQFVGLRFPKLWDSLLSYRIHCSAYSETKDSPLFQPFIRQWIEDPFETKWHINVASSEVDINMHNVAPFIPLEETHDRSLKLDIVLPPRVGLKLRVKINWMLTLKMLFIRYRLAFLSFPFAIACFTMAHQFSWYQRTGEFIGFNSALALILENYGFLIALGLILLSPFTNYKPIQRLLFMLDPLGLNKPFQLENQHMHTNFYYLGIRSWITSGIGLFFGLMSVAILYLIAQTFDLLHNQISKIKVKNISEISGRSNSEGNMRFMNGKRLLTCLLLIGAVNFYIPYQLATAICLIIQIVNYIRTALVSSSQASKDEKSLKNYNFAILLLLIFIVAIDAPIIIVFLHNVAIKWETPFRSHHNVLAVAPTIFLVSANSTFNIIPFKSKSYSGPLITTLLLGYTSFFSLIYGVRNLYWIHHLVNIICAWLFFTICSDASDKEHMETCMPEY</sequence>
<feature type="transmembrane region" description="Helical" evidence="10">
    <location>
        <begin position="784"/>
        <end position="805"/>
    </location>
</feature>
<keyword evidence="9 10" id="KW-0472">Membrane</keyword>
<feature type="transmembrane region" description="Helical" evidence="10">
    <location>
        <begin position="54"/>
        <end position="73"/>
    </location>
</feature>
<dbReference type="GO" id="GO:0006888">
    <property type="term" value="P:endoplasmic reticulum to Golgi vesicle-mediated transport"/>
    <property type="evidence" value="ECO:0007669"/>
    <property type="project" value="TreeGrafter"/>
</dbReference>
<feature type="transmembrane region" description="Helical" evidence="10">
    <location>
        <begin position="688"/>
        <end position="709"/>
    </location>
</feature>
<evidence type="ECO:0000256" key="2">
    <source>
        <dbReference type="ARBA" id="ARBA00006931"/>
    </source>
</evidence>
<dbReference type="OrthoDB" id="348976at2759"/>
<gene>
    <name evidence="14" type="ORF">HG537_0B06490</name>
</gene>
<evidence type="ECO:0000256" key="7">
    <source>
        <dbReference type="ARBA" id="ARBA00022927"/>
    </source>
</evidence>
<evidence type="ECO:0000256" key="6">
    <source>
        <dbReference type="ARBA" id="ARBA00022824"/>
    </source>
</evidence>
<keyword evidence="8 10" id="KW-1133">Transmembrane helix</keyword>
<feature type="transmembrane region" description="Helical" evidence="10">
    <location>
        <begin position="962"/>
        <end position="982"/>
    </location>
</feature>
<evidence type="ECO:0000313" key="14">
    <source>
        <dbReference type="EMBL" id="QLQ79301.1"/>
    </source>
</evidence>
<dbReference type="AlphaFoldDB" id="A0A7H9HPU8"/>
<evidence type="ECO:0000259" key="13">
    <source>
        <dbReference type="Pfam" id="PF25140"/>
    </source>
</evidence>
<dbReference type="InterPro" id="IPR029058">
    <property type="entry name" value="AB_hydrolase_fold"/>
</dbReference>
<dbReference type="PANTHER" id="PTHR15495">
    <property type="entry name" value="NEGATIVE REGULATOR OF VESICLE FORMATION-RELATED"/>
    <property type="match status" value="1"/>
</dbReference>
<dbReference type="EC" id="3.1.-.-" evidence="10"/>
<keyword evidence="5 10" id="KW-0378">Hydrolase</keyword>
<dbReference type="EMBL" id="CP059268">
    <property type="protein sequence ID" value="QLQ79301.1"/>
    <property type="molecule type" value="Genomic_DNA"/>
</dbReference>
<evidence type="ECO:0000256" key="3">
    <source>
        <dbReference type="ARBA" id="ARBA00022448"/>
    </source>
</evidence>
<keyword evidence="3 10" id="KW-0813">Transport</keyword>
<dbReference type="Pfam" id="PF07819">
    <property type="entry name" value="PGAP1"/>
    <property type="match status" value="1"/>
</dbReference>
<feature type="transmembrane region" description="Helical" evidence="10">
    <location>
        <begin position="844"/>
        <end position="862"/>
    </location>
</feature>
<feature type="region of interest" description="Disordered" evidence="11">
    <location>
        <begin position="26"/>
        <end position="46"/>
    </location>
</feature>
<keyword evidence="6 10" id="KW-0256">Endoplasmic reticulum</keyword>
<comment type="similarity">
    <text evidence="2 10">Belongs to the GPI inositol-deacylase family.</text>
</comment>
<organism evidence="14 15">
    <name type="scientific">Torulaspora globosa</name>
    <dbReference type="NCBI Taxonomy" id="48254"/>
    <lineage>
        <taxon>Eukaryota</taxon>
        <taxon>Fungi</taxon>
        <taxon>Dikarya</taxon>
        <taxon>Ascomycota</taxon>
        <taxon>Saccharomycotina</taxon>
        <taxon>Saccharomycetes</taxon>
        <taxon>Saccharomycetales</taxon>
        <taxon>Saccharomycetaceae</taxon>
        <taxon>Torulaspora</taxon>
    </lineage>
</organism>
<feature type="transmembrane region" description="Helical" evidence="10">
    <location>
        <begin position="721"/>
        <end position="743"/>
    </location>
</feature>
<name>A0A7H9HPU8_9SACH</name>
<dbReference type="Proteomes" id="UP000510647">
    <property type="component" value="Chromosome 2"/>
</dbReference>